<dbReference type="Proteomes" id="UP000676776">
    <property type="component" value="Unassembled WGS sequence"/>
</dbReference>
<gene>
    <name evidence="1" type="ORF">J4050_11840</name>
</gene>
<dbReference type="InterPro" id="IPR007433">
    <property type="entry name" value="DUF481"/>
</dbReference>
<comment type="caution">
    <text evidence="1">The sequence shown here is derived from an EMBL/GenBank/DDBJ whole genome shotgun (WGS) entry which is preliminary data.</text>
</comment>
<dbReference type="Pfam" id="PF04338">
    <property type="entry name" value="DUF481"/>
    <property type="match status" value="1"/>
</dbReference>
<dbReference type="EMBL" id="JAGEVF010000009">
    <property type="protein sequence ID" value="MBO3117444.1"/>
    <property type="molecule type" value="Genomic_DNA"/>
</dbReference>
<keyword evidence="2" id="KW-1185">Reference proteome</keyword>
<evidence type="ECO:0000313" key="2">
    <source>
        <dbReference type="Proteomes" id="UP000676776"/>
    </source>
</evidence>
<dbReference type="RefSeq" id="WP_208154796.1">
    <property type="nucleotide sequence ID" value="NZ_JAGEVF010000009.1"/>
</dbReference>
<organism evidence="1 2">
    <name type="scientific">Winogradskyella pelagia</name>
    <dbReference type="NCBI Taxonomy" id="2819984"/>
    <lineage>
        <taxon>Bacteria</taxon>
        <taxon>Pseudomonadati</taxon>
        <taxon>Bacteroidota</taxon>
        <taxon>Flavobacteriia</taxon>
        <taxon>Flavobacteriales</taxon>
        <taxon>Flavobacteriaceae</taxon>
        <taxon>Winogradskyella</taxon>
    </lineage>
</organism>
<sequence length="336" mass="38538">MRIFFVVLFVSISATSFTQNDTIRVKNGNVLFGEIKTLRSGVLTMETPYSDKDFNIDFSKIELINIQRKCFIVLSGGRRLTGYIKSQKPNEFTFTYPNGATESFRMRELIILDELYERFWKRLSGNIDLSYNITRANSARQFTLGGGLSYRGPVWLSSAKFTSLDSRQDNTENIKRTDIDGQLQRILPKNWYLLGNISYLSNTEQALNSRYSIRAGAGRFLALNNKLSWGVSGGLNLNLENFSDDTPDRESTEIFIGTNFNMFDFKDFSLNTNLDIFPSLSESGRWRADYNLDIKWDLPFDFYLKTNVQFNYDNQAAATGSNFDYILTTGIGWSFN</sequence>
<accession>A0ABS3T599</accession>
<name>A0ABS3T599_9FLAO</name>
<evidence type="ECO:0000313" key="1">
    <source>
        <dbReference type="EMBL" id="MBO3117444.1"/>
    </source>
</evidence>
<proteinExistence type="predicted"/>
<protein>
    <submittedName>
        <fullName evidence="1">DUF481 domain-containing protein</fullName>
    </submittedName>
</protein>
<reference evidence="1 2" key="1">
    <citation type="submission" date="2021-03" db="EMBL/GenBank/DDBJ databases">
        <title>Winogradskyella sp. nov., isolated from costal sediment.</title>
        <authorList>
            <person name="Gao C."/>
        </authorList>
    </citation>
    <scope>NUCLEOTIDE SEQUENCE [LARGE SCALE GENOMIC DNA]</scope>
    <source>
        <strain evidence="1 2">DF17</strain>
    </source>
</reference>